<reference evidence="2 3" key="1">
    <citation type="submission" date="2020-02" db="EMBL/GenBank/DDBJ databases">
        <title>The whole genome sequence of CPCC 205119.</title>
        <authorList>
            <person name="Jiang Z."/>
        </authorList>
    </citation>
    <scope>NUCLEOTIDE SEQUENCE [LARGE SCALE GENOMIC DNA]</scope>
    <source>
        <strain evidence="2 3">CPCC 205119</strain>
    </source>
</reference>
<dbReference type="RefSeq" id="WP_152730170.1">
    <property type="nucleotide sequence ID" value="NZ_JAABOZ010000005.1"/>
</dbReference>
<proteinExistence type="predicted"/>
<sequence>MRITRRVMSPDEFWTLIDLLDGGTGDADLERLTGALRALGRRRARAFQERLAQVLFDLDREVIADQPVRYVDQEPDDEPIPMSDDAFLYVRAEVVARGRAAYEAVLADPTELVRSLWTGEAEGLLYAADEVAGDDVDTRVSYETASNTRHWSPPVEPEREAWDVGPRPVVVDCRDLSRPLTGERPLPDGTSVPIVQYGQPGWLRYEESYELTVALSRPVAVHGGLPPDVGAASLDVRIDVGDRWSPTPAVGPPTVDEEADRGTVRPVTVAVPHEVGASWTADERRRALLALGASCVLAVLPAEHGAVDELRALHRAGADLLPG</sequence>
<evidence type="ECO:0000313" key="2">
    <source>
        <dbReference type="EMBL" id="NEL52954.1"/>
    </source>
</evidence>
<dbReference type="AlphaFoldDB" id="A0A7K3W9C7"/>
<keyword evidence="3" id="KW-1185">Reference proteome</keyword>
<evidence type="ECO:0000259" key="1">
    <source>
        <dbReference type="Pfam" id="PF14024"/>
    </source>
</evidence>
<gene>
    <name evidence="2" type="ORF">G1H19_02845</name>
</gene>
<protein>
    <submittedName>
        <fullName evidence="2">DUF4240 domain-containing protein</fullName>
    </submittedName>
</protein>
<organism evidence="2 3">
    <name type="scientific">Goekera deserti</name>
    <dbReference type="NCBI Taxonomy" id="2497753"/>
    <lineage>
        <taxon>Bacteria</taxon>
        <taxon>Bacillati</taxon>
        <taxon>Actinomycetota</taxon>
        <taxon>Actinomycetes</taxon>
        <taxon>Geodermatophilales</taxon>
        <taxon>Geodermatophilaceae</taxon>
        <taxon>Goekera</taxon>
    </lineage>
</organism>
<accession>A0A7K3W9C7</accession>
<name>A0A7K3W9C7_9ACTN</name>
<feature type="domain" description="DUF4240" evidence="1">
    <location>
        <begin position="8"/>
        <end position="130"/>
    </location>
</feature>
<evidence type="ECO:0000313" key="3">
    <source>
        <dbReference type="Proteomes" id="UP000470470"/>
    </source>
</evidence>
<comment type="caution">
    <text evidence="2">The sequence shown here is derived from an EMBL/GenBank/DDBJ whole genome shotgun (WGS) entry which is preliminary data.</text>
</comment>
<dbReference type="Pfam" id="PF14024">
    <property type="entry name" value="DUF4240"/>
    <property type="match status" value="1"/>
</dbReference>
<dbReference type="Proteomes" id="UP000470470">
    <property type="component" value="Unassembled WGS sequence"/>
</dbReference>
<dbReference type="EMBL" id="JAAGWK010000005">
    <property type="protein sequence ID" value="NEL52954.1"/>
    <property type="molecule type" value="Genomic_DNA"/>
</dbReference>
<dbReference type="InterPro" id="IPR025334">
    <property type="entry name" value="DUF4240"/>
</dbReference>